<dbReference type="InterPro" id="IPR002110">
    <property type="entry name" value="Ankyrin_rpt"/>
</dbReference>
<reference evidence="3" key="1">
    <citation type="submission" date="2020-05" db="EMBL/GenBank/DDBJ databases">
        <title>Phylogenomic resolution of chytrid fungi.</title>
        <authorList>
            <person name="Stajich J.E."/>
            <person name="Amses K."/>
            <person name="Simmons R."/>
            <person name="Seto K."/>
            <person name="Myers J."/>
            <person name="Bonds A."/>
            <person name="Quandt C.A."/>
            <person name="Barry K."/>
            <person name="Liu P."/>
            <person name="Grigoriev I."/>
            <person name="Longcore J.E."/>
            <person name="James T.Y."/>
        </authorList>
    </citation>
    <scope>NUCLEOTIDE SEQUENCE</scope>
    <source>
        <strain evidence="3">JEL0513</strain>
    </source>
</reference>
<dbReference type="PROSITE" id="PS50088">
    <property type="entry name" value="ANK_REPEAT"/>
    <property type="match status" value="1"/>
</dbReference>
<feature type="repeat" description="ANK" evidence="1">
    <location>
        <begin position="363"/>
        <end position="396"/>
    </location>
</feature>
<dbReference type="Gene3D" id="1.25.40.20">
    <property type="entry name" value="Ankyrin repeat-containing domain"/>
    <property type="match status" value="1"/>
</dbReference>
<protein>
    <submittedName>
        <fullName evidence="3">Meckelin</fullName>
    </submittedName>
</protein>
<dbReference type="PANTHER" id="PTHR21274:SF0">
    <property type="entry name" value="MECKELIN"/>
    <property type="match status" value="1"/>
</dbReference>
<dbReference type="Proteomes" id="UP001211907">
    <property type="component" value="Unassembled WGS sequence"/>
</dbReference>
<evidence type="ECO:0000256" key="1">
    <source>
        <dbReference type="PROSITE-ProRule" id="PRU00023"/>
    </source>
</evidence>
<dbReference type="SUPFAM" id="SSF48403">
    <property type="entry name" value="Ankyrin repeat"/>
    <property type="match status" value="1"/>
</dbReference>
<dbReference type="InterPro" id="IPR019170">
    <property type="entry name" value="Meckelin"/>
</dbReference>
<keyword evidence="4" id="KW-1185">Reference proteome</keyword>
<feature type="coiled-coil region" evidence="2">
    <location>
        <begin position="497"/>
        <end position="552"/>
    </location>
</feature>
<name>A0AAD5T611_9FUNG</name>
<dbReference type="PANTHER" id="PTHR21274">
    <property type="entry name" value="MECKELIN"/>
    <property type="match status" value="1"/>
</dbReference>
<keyword evidence="2" id="KW-0175">Coiled coil</keyword>
<dbReference type="GO" id="GO:0036038">
    <property type="term" value="C:MKS complex"/>
    <property type="evidence" value="ECO:0007669"/>
    <property type="project" value="InterPro"/>
</dbReference>
<evidence type="ECO:0000313" key="3">
    <source>
        <dbReference type="EMBL" id="KAJ3127932.1"/>
    </source>
</evidence>
<dbReference type="GO" id="GO:0060271">
    <property type="term" value="P:cilium assembly"/>
    <property type="evidence" value="ECO:0007669"/>
    <property type="project" value="InterPro"/>
</dbReference>
<comment type="caution">
    <text evidence="3">The sequence shown here is derived from an EMBL/GenBank/DDBJ whole genome shotgun (WGS) entry which is preliminary data.</text>
</comment>
<proteinExistence type="predicted"/>
<sequence length="660" mass="73388">MMARYLIYDRFYRDKFLQYADILSVSNISLIVLDEKRHGYYIHGRSVHQIADTDVKELNESLRKEENDMVPARGLDQTDQQVFEIFVTPEVRSTYDKIYGIVVSADPFSQMRAANMRLNKKMKGADEISVSAYQTVNNLFDKNFKEFQYSTREKTYLEKMFGATPDVYQGSVFLNDPYGYTQVLLHGLEPIKIARKVFQDESSDDEETEVRQAEQHILTAVDSEGNTVAHWAAMAGRGFSVAAAQTTNHLGETPLMRAVMDTRAYERGTFDEQLRQVFTYHESGTDFNARDHHGRTALHHAVLGAKVRRRVGAARFYVASFAKAKQNQINRSQSQNVTLGNSQSFNSSPSLNININVDAQDANGDTPLHVACRVADQAIAAVLAVEMNASTSIKNNAGITPLDLDLNALLNLNAASDTAVPLSLSPRMLNVASNHVSLLIPPNLLGNSHSHLHHHLVDFDGFADSIVEPPSLASLQELSLSAMATHITAQQSNLSSLQDSTAAIESLTRQRTTLKKRCAHLLTETSRASAAASAMKARIRKLDTVLSNLRKQHSDFEIAQRHISHLIESSFVTTTSDNKVLDTYNDSCKKSNSLAALIDKMDIEEDSLLQQIDNYNQGSGDGDNEQLCKLIFSASFAVPLDSVNSLIDPLVDWLKNKDED</sequence>
<dbReference type="EMBL" id="JADGJH010000487">
    <property type="protein sequence ID" value="KAJ3127932.1"/>
    <property type="molecule type" value="Genomic_DNA"/>
</dbReference>
<evidence type="ECO:0000313" key="4">
    <source>
        <dbReference type="Proteomes" id="UP001211907"/>
    </source>
</evidence>
<dbReference type="AlphaFoldDB" id="A0AAD5T611"/>
<accession>A0AAD5T611</accession>
<dbReference type="InterPro" id="IPR036770">
    <property type="entry name" value="Ankyrin_rpt-contain_sf"/>
</dbReference>
<dbReference type="Pfam" id="PF00023">
    <property type="entry name" value="Ank"/>
    <property type="match status" value="1"/>
</dbReference>
<dbReference type="Pfam" id="PF09773">
    <property type="entry name" value="Meckelin"/>
    <property type="match status" value="1"/>
</dbReference>
<gene>
    <name evidence="3" type="primary">TMEM67</name>
    <name evidence="3" type="ORF">HK100_009464</name>
</gene>
<keyword evidence="1" id="KW-0040">ANK repeat</keyword>
<organism evidence="3 4">
    <name type="scientific">Physocladia obscura</name>
    <dbReference type="NCBI Taxonomy" id="109957"/>
    <lineage>
        <taxon>Eukaryota</taxon>
        <taxon>Fungi</taxon>
        <taxon>Fungi incertae sedis</taxon>
        <taxon>Chytridiomycota</taxon>
        <taxon>Chytridiomycota incertae sedis</taxon>
        <taxon>Chytridiomycetes</taxon>
        <taxon>Chytridiales</taxon>
        <taxon>Chytriomycetaceae</taxon>
        <taxon>Physocladia</taxon>
    </lineage>
</organism>
<evidence type="ECO:0000256" key="2">
    <source>
        <dbReference type="SAM" id="Coils"/>
    </source>
</evidence>